<sequence>MITGAIIVRVYRRRMMMSMIYEIAAWMLENHSFGYQEPMEWLKYYFLLIEWILVDDNEMETIFTTFITTLRAAYEAYAPFLTTINVDVLASTFWEEALINFKLWYKSQHWELHLARMKPFWGFMKVEEEEEEEEEEEA</sequence>
<dbReference type="AlphaFoldDB" id="A0A915KVM1"/>
<name>A0A915KVM1_ROMCU</name>
<proteinExistence type="predicted"/>
<evidence type="ECO:0000313" key="1">
    <source>
        <dbReference type="Proteomes" id="UP000887565"/>
    </source>
</evidence>
<protein>
    <submittedName>
        <fullName evidence="2">Uncharacterized protein</fullName>
    </submittedName>
</protein>
<dbReference type="Proteomes" id="UP000887565">
    <property type="component" value="Unplaced"/>
</dbReference>
<organism evidence="1 2">
    <name type="scientific">Romanomermis culicivorax</name>
    <name type="common">Nematode worm</name>
    <dbReference type="NCBI Taxonomy" id="13658"/>
    <lineage>
        <taxon>Eukaryota</taxon>
        <taxon>Metazoa</taxon>
        <taxon>Ecdysozoa</taxon>
        <taxon>Nematoda</taxon>
        <taxon>Enoplea</taxon>
        <taxon>Dorylaimia</taxon>
        <taxon>Mermithida</taxon>
        <taxon>Mermithoidea</taxon>
        <taxon>Mermithidae</taxon>
        <taxon>Romanomermis</taxon>
    </lineage>
</organism>
<dbReference type="WBParaSite" id="nRc.2.0.1.t42845-RA">
    <property type="protein sequence ID" value="nRc.2.0.1.t42845-RA"/>
    <property type="gene ID" value="nRc.2.0.1.g42845"/>
</dbReference>
<evidence type="ECO:0000313" key="2">
    <source>
        <dbReference type="WBParaSite" id="nRc.2.0.1.t42845-RA"/>
    </source>
</evidence>
<reference evidence="2" key="1">
    <citation type="submission" date="2022-11" db="UniProtKB">
        <authorList>
            <consortium name="WormBaseParasite"/>
        </authorList>
    </citation>
    <scope>IDENTIFICATION</scope>
</reference>
<keyword evidence="1" id="KW-1185">Reference proteome</keyword>
<accession>A0A915KVM1</accession>